<feature type="non-terminal residue" evidence="1">
    <location>
        <position position="62"/>
    </location>
</feature>
<evidence type="ECO:0000313" key="1">
    <source>
        <dbReference type="EMBL" id="CAG8689404.1"/>
    </source>
</evidence>
<reference evidence="1" key="1">
    <citation type="submission" date="2021-06" db="EMBL/GenBank/DDBJ databases">
        <authorList>
            <person name="Kallberg Y."/>
            <person name="Tangrot J."/>
            <person name="Rosling A."/>
        </authorList>
    </citation>
    <scope>NUCLEOTIDE SEQUENCE</scope>
    <source>
        <strain evidence="1">MT106</strain>
    </source>
</reference>
<dbReference type="OrthoDB" id="10285782at2759"/>
<dbReference type="EMBL" id="CAJVPL010013736">
    <property type="protein sequence ID" value="CAG8689404.1"/>
    <property type="molecule type" value="Genomic_DNA"/>
</dbReference>
<comment type="caution">
    <text evidence="1">The sequence shown here is derived from an EMBL/GenBank/DDBJ whole genome shotgun (WGS) entry which is preliminary data.</text>
</comment>
<accession>A0A9N9EPH7</accession>
<protein>
    <submittedName>
        <fullName evidence="1">3289_t:CDS:1</fullName>
    </submittedName>
</protein>
<gene>
    <name evidence="1" type="ORF">AGERDE_LOCUS13046</name>
</gene>
<dbReference type="Proteomes" id="UP000789831">
    <property type="component" value="Unassembled WGS sequence"/>
</dbReference>
<sequence>EMFVGCIHTEDFTNAIKKEEIKILLANSFIVMQDCSSKSWEEFEEDTGNCHEAKSEYIKSRI</sequence>
<proteinExistence type="predicted"/>
<dbReference type="AlphaFoldDB" id="A0A9N9EPH7"/>
<name>A0A9N9EPH7_9GLOM</name>
<keyword evidence="2" id="KW-1185">Reference proteome</keyword>
<feature type="non-terminal residue" evidence="1">
    <location>
        <position position="1"/>
    </location>
</feature>
<evidence type="ECO:0000313" key="2">
    <source>
        <dbReference type="Proteomes" id="UP000789831"/>
    </source>
</evidence>
<organism evidence="1 2">
    <name type="scientific">Ambispora gerdemannii</name>
    <dbReference type="NCBI Taxonomy" id="144530"/>
    <lineage>
        <taxon>Eukaryota</taxon>
        <taxon>Fungi</taxon>
        <taxon>Fungi incertae sedis</taxon>
        <taxon>Mucoromycota</taxon>
        <taxon>Glomeromycotina</taxon>
        <taxon>Glomeromycetes</taxon>
        <taxon>Archaeosporales</taxon>
        <taxon>Ambisporaceae</taxon>
        <taxon>Ambispora</taxon>
    </lineage>
</organism>